<evidence type="ECO:0000256" key="10">
    <source>
        <dbReference type="ARBA" id="ARBA00042933"/>
    </source>
</evidence>
<accession>A0ABX0IZI0</accession>
<dbReference type="InterPro" id="IPR038740">
    <property type="entry name" value="BioF2-like_GNAT_dom"/>
</dbReference>
<feature type="domain" description="BioF2-like acetyltransferase" evidence="12">
    <location>
        <begin position="169"/>
        <end position="297"/>
    </location>
</feature>
<organism evidence="13 14">
    <name type="scientific">Paenibacillus agricola</name>
    <dbReference type="NCBI Taxonomy" id="2716264"/>
    <lineage>
        <taxon>Bacteria</taxon>
        <taxon>Bacillati</taxon>
        <taxon>Bacillota</taxon>
        <taxon>Bacilli</taxon>
        <taxon>Bacillales</taxon>
        <taxon>Paenibacillaceae</taxon>
        <taxon>Paenibacillus</taxon>
    </lineage>
</organism>
<evidence type="ECO:0000256" key="11">
    <source>
        <dbReference type="ARBA" id="ARBA00048654"/>
    </source>
</evidence>
<name>A0ABX0IZI0_9BACL</name>
<comment type="catalytic activity">
    <reaction evidence="11">
        <text>beta-D-GlcNAc-(1-&gt;4)-Mur2Ac(oyl-L-Ala-D-isoglutaminyl-L-Lys-D-Ala-D-Ala)-di-trans,octa-cis-undecaprenyl diphosphate + glycyl-tRNA(Gly) = beta-D-GlcNAc-(1-&gt;4)-Mur2Ac(oyl-L-Ala-D-isoglutaminyl-L-Lys-(N(6)-Gly)-D-Ala-D-Ala)-di-trans,octa-cis-undecaprenyl diphosphate + tRNA(Gly) + H(+)</text>
        <dbReference type="Rhea" id="RHEA:30435"/>
        <dbReference type="Rhea" id="RHEA-COMP:9664"/>
        <dbReference type="Rhea" id="RHEA-COMP:9683"/>
        <dbReference type="ChEBI" id="CHEBI:15378"/>
        <dbReference type="ChEBI" id="CHEBI:62233"/>
        <dbReference type="ChEBI" id="CHEBI:62234"/>
        <dbReference type="ChEBI" id="CHEBI:78442"/>
        <dbReference type="ChEBI" id="CHEBI:78522"/>
        <dbReference type="EC" id="2.3.2.16"/>
    </reaction>
</comment>
<evidence type="ECO:0000256" key="3">
    <source>
        <dbReference type="ARBA" id="ARBA00022679"/>
    </source>
</evidence>
<evidence type="ECO:0000313" key="13">
    <source>
        <dbReference type="EMBL" id="NHN29390.1"/>
    </source>
</evidence>
<evidence type="ECO:0000256" key="6">
    <source>
        <dbReference type="ARBA" id="ARBA00023315"/>
    </source>
</evidence>
<dbReference type="Gene3D" id="3.40.630.30">
    <property type="match status" value="1"/>
</dbReference>
<comment type="subcellular location">
    <subcellularLocation>
        <location evidence="1">Cytoplasm</location>
    </subcellularLocation>
</comment>
<dbReference type="EC" id="2.3.2.16" evidence="8"/>
<evidence type="ECO:0000259" key="12">
    <source>
        <dbReference type="Pfam" id="PF13480"/>
    </source>
</evidence>
<keyword evidence="14" id="KW-1185">Reference proteome</keyword>
<evidence type="ECO:0000256" key="2">
    <source>
        <dbReference type="ARBA" id="ARBA00009943"/>
    </source>
</evidence>
<dbReference type="PROSITE" id="PS51191">
    <property type="entry name" value="FEMABX"/>
    <property type="match status" value="1"/>
</dbReference>
<dbReference type="EMBL" id="JAAOIW010000002">
    <property type="protein sequence ID" value="NHN29390.1"/>
    <property type="molecule type" value="Genomic_DNA"/>
</dbReference>
<keyword evidence="7" id="KW-0961">Cell wall biogenesis/degradation</keyword>
<evidence type="ECO:0000256" key="1">
    <source>
        <dbReference type="ARBA" id="ARBA00004496"/>
    </source>
</evidence>
<reference evidence="13" key="1">
    <citation type="submission" date="2020-03" db="EMBL/GenBank/DDBJ databases">
        <title>Draft sequencing of Paenibacilllus sp. S3N08.</title>
        <authorList>
            <person name="Kim D.-U."/>
        </authorList>
    </citation>
    <scope>NUCLEOTIDE SEQUENCE</scope>
    <source>
        <strain evidence="13">S3N08</strain>
    </source>
</reference>
<protein>
    <recommendedName>
        <fullName evidence="9">Lipid II:glycine glycyltransferase</fullName>
        <ecNumber evidence="8">2.3.2.16</ecNumber>
    </recommendedName>
    <alternativeName>
        <fullName evidence="10">Factor essential for expression of methicillin resistance X</fullName>
    </alternativeName>
</protein>
<evidence type="ECO:0000256" key="7">
    <source>
        <dbReference type="ARBA" id="ARBA00023316"/>
    </source>
</evidence>
<keyword evidence="4" id="KW-0133">Cell shape</keyword>
<keyword evidence="5" id="KW-0573">Peptidoglycan synthesis</keyword>
<keyword evidence="3" id="KW-0808">Transferase</keyword>
<evidence type="ECO:0000313" key="14">
    <source>
        <dbReference type="Proteomes" id="UP001165962"/>
    </source>
</evidence>
<keyword evidence="6" id="KW-0012">Acyltransferase</keyword>
<dbReference type="SUPFAM" id="SSF55729">
    <property type="entry name" value="Acyl-CoA N-acyltransferases (Nat)"/>
    <property type="match status" value="1"/>
</dbReference>
<dbReference type="InterPro" id="IPR016181">
    <property type="entry name" value="Acyl_CoA_acyltransferase"/>
</dbReference>
<comment type="caution">
    <text evidence="13">The sequence shown here is derived from an EMBL/GenBank/DDBJ whole genome shotgun (WGS) entry which is preliminary data.</text>
</comment>
<proteinExistence type="inferred from homology"/>
<sequence length="367" mass="42782">MSMFILGAEQAEQWNAYLQQVPRSDIYFTAEYCRIYEENGDGQAQLFVYHRGDQFVCYPYLLRNISELPLIARLNLNDKVYDISTPYGYGGPLSNVLDSVERDSLFREFELAFHDYCQEKNIVTEFVRFHPILNNEQDYRAVAPSFVRNTIYINLDHSEEELTKQYSRDNRNRIRRAHKEGLTVAEADIADLSQLLDLYYSTMDKKQAQTYFYFSEQFFANTAKFLGDDVELVEVKYGDKVIASAMFMHKGEFMHYHLMGSNKQFLPAAPINLLIHYAALRAKERGYRYLHLGGGYTGNDNLFRFKRSFNEQQMADFYVGKKIHCPSLYEAITQHIEMPTAAQDFFPVYRHPELQVLPSVLISSSQS</sequence>
<evidence type="ECO:0000256" key="8">
    <source>
        <dbReference type="ARBA" id="ARBA00039074"/>
    </source>
</evidence>
<dbReference type="RefSeq" id="WP_166147304.1">
    <property type="nucleotide sequence ID" value="NZ_JAAOIW010000002.1"/>
</dbReference>
<evidence type="ECO:0000256" key="4">
    <source>
        <dbReference type="ARBA" id="ARBA00022960"/>
    </source>
</evidence>
<dbReference type="InterPro" id="IPR050644">
    <property type="entry name" value="PG_Glycine_Bridge_Synth"/>
</dbReference>
<comment type="similarity">
    <text evidence="2">Belongs to the FemABX family.</text>
</comment>
<evidence type="ECO:0000256" key="9">
    <source>
        <dbReference type="ARBA" id="ARBA00040679"/>
    </source>
</evidence>
<gene>
    <name evidence="13" type="ORF">G9U52_06045</name>
</gene>
<evidence type="ECO:0000256" key="5">
    <source>
        <dbReference type="ARBA" id="ARBA00022984"/>
    </source>
</evidence>
<dbReference type="Proteomes" id="UP001165962">
    <property type="component" value="Unassembled WGS sequence"/>
</dbReference>
<dbReference type="PANTHER" id="PTHR36174:SF1">
    <property type="entry name" value="LIPID II:GLYCINE GLYCYLTRANSFERASE"/>
    <property type="match status" value="1"/>
</dbReference>
<dbReference type="PANTHER" id="PTHR36174">
    <property type="entry name" value="LIPID II:GLYCINE GLYCYLTRANSFERASE"/>
    <property type="match status" value="1"/>
</dbReference>
<dbReference type="Pfam" id="PF13480">
    <property type="entry name" value="Acetyltransf_6"/>
    <property type="match status" value="1"/>
</dbReference>
<dbReference type="InterPro" id="IPR003447">
    <property type="entry name" value="FEMABX"/>
</dbReference>